<gene>
    <name evidence="2" type="ORF">TGME49_322110</name>
</gene>
<name>S8EQP2_TOXGM</name>
<feature type="compositionally biased region" description="Basic and acidic residues" evidence="1">
    <location>
        <begin position="100"/>
        <end position="109"/>
    </location>
</feature>
<feature type="compositionally biased region" description="Basic and acidic residues" evidence="1">
    <location>
        <begin position="118"/>
        <end position="127"/>
    </location>
</feature>
<feature type="region of interest" description="Disordered" evidence="1">
    <location>
        <begin position="300"/>
        <end position="339"/>
    </location>
</feature>
<dbReference type="EMBL" id="KE138868">
    <property type="protein sequence ID" value="EPT24527.1"/>
    <property type="molecule type" value="Genomic_DNA"/>
</dbReference>
<feature type="compositionally biased region" description="Basic and acidic residues" evidence="1">
    <location>
        <begin position="176"/>
        <end position="189"/>
    </location>
</feature>
<feature type="region of interest" description="Disordered" evidence="1">
    <location>
        <begin position="98"/>
        <end position="210"/>
    </location>
</feature>
<dbReference type="PhylomeDB" id="S8EQP2"/>
<dbReference type="Proteomes" id="UP000001529">
    <property type="component" value="Unassembled WGS sequence"/>
</dbReference>
<evidence type="ECO:0000256" key="1">
    <source>
        <dbReference type="SAM" id="MobiDB-lite"/>
    </source>
</evidence>
<organism evidence="2 3">
    <name type="scientific">Toxoplasma gondii (strain ATCC 50611 / Me49)</name>
    <dbReference type="NCBI Taxonomy" id="508771"/>
    <lineage>
        <taxon>Eukaryota</taxon>
        <taxon>Sar</taxon>
        <taxon>Alveolata</taxon>
        <taxon>Apicomplexa</taxon>
        <taxon>Conoidasida</taxon>
        <taxon>Coccidia</taxon>
        <taxon>Eucoccidiorida</taxon>
        <taxon>Eimeriorina</taxon>
        <taxon>Sarcocystidae</taxon>
        <taxon>Toxoplasma</taxon>
    </lineage>
</organism>
<dbReference type="GeneID" id="29769881"/>
<reference evidence="2" key="1">
    <citation type="submission" date="2013-04" db="EMBL/GenBank/DDBJ databases">
        <authorList>
            <person name="Sibley D."/>
            <person name="Venepally P."/>
            <person name="Karamycheva S."/>
            <person name="Hadjithomas M."/>
            <person name="Khan A."/>
            <person name="Brunk B."/>
            <person name="Roos D."/>
            <person name="Caler E."/>
            <person name="Lorenzi H."/>
        </authorList>
    </citation>
    <scope>NUCLEOTIDE SEQUENCE</scope>
    <source>
        <strain evidence="2">ME49</strain>
    </source>
</reference>
<accession>S8EQP2</accession>
<dbReference type="VEuPathDB" id="ToxoDB:TGME49_322110"/>
<proteinExistence type="predicted"/>
<sequence>MRDITAIIFSRQTRQGDLEGNPRYRQEVKLNRGAWACLKYAHRRLGAADARPWGTQLSALARRESASRGLRCSQEEQRPVAISPWPTKWWVHSRLGHSRPSCDDEKFPTETDCASQQGRERSRKVENSGRVALEAGTGAPHRGETDAVGPADKDEAVPGRDRALAEVSPLPRRRPERTGATRTRREERLYAPGGRLAEGEETGESSFGDRPLRLVDLAESPLAVPTRDSSGVGDCLAYHSSEQGDFQGGSGSRCLARRAWVHERGGGGRDCMEEEPTLLLEEDNDFFSFFGENDVIAFQGKTEARPREQEFESDWPPSPQPQSGSTQPWEGAGDAAEKG</sequence>
<keyword evidence="3" id="KW-1185">Reference proteome</keyword>
<feature type="compositionally biased region" description="Basic and acidic residues" evidence="1">
    <location>
        <begin position="141"/>
        <end position="164"/>
    </location>
</feature>
<dbReference type="RefSeq" id="XP_018634758.1">
    <property type="nucleotide sequence ID" value="XM_018783042.1"/>
</dbReference>
<protein>
    <submittedName>
        <fullName evidence="2">Uncharacterized protein</fullName>
    </submittedName>
</protein>
<evidence type="ECO:0000313" key="3">
    <source>
        <dbReference type="Proteomes" id="UP000001529"/>
    </source>
</evidence>
<evidence type="ECO:0000313" key="2">
    <source>
        <dbReference type="EMBL" id="EPT24527.1"/>
    </source>
</evidence>
<dbReference type="AlphaFoldDB" id="S8EQP2"/>